<dbReference type="OrthoDB" id="7056813at2"/>
<dbReference type="EMBL" id="FOHO01000014">
    <property type="protein sequence ID" value="SET91091.1"/>
    <property type="molecule type" value="Genomic_DNA"/>
</dbReference>
<keyword evidence="6" id="KW-1185">Reference proteome</keyword>
<organism evidence="5 6">
    <name type="scientific">Paracoccus homiensis</name>
    <dbReference type="NCBI Taxonomy" id="364199"/>
    <lineage>
        <taxon>Bacteria</taxon>
        <taxon>Pseudomonadati</taxon>
        <taxon>Pseudomonadota</taxon>
        <taxon>Alphaproteobacteria</taxon>
        <taxon>Rhodobacterales</taxon>
        <taxon>Paracoccaceae</taxon>
        <taxon>Paracoccus</taxon>
    </lineage>
</organism>
<reference evidence="5 6" key="1">
    <citation type="submission" date="2016-10" db="EMBL/GenBank/DDBJ databases">
        <authorList>
            <person name="de Groot N.N."/>
        </authorList>
    </citation>
    <scope>NUCLEOTIDE SEQUENCE [LARGE SCALE GENOMIC DNA]</scope>
    <source>
        <strain evidence="5 6">DSM 17862</strain>
    </source>
</reference>
<sequence>MSNAAQSYTGTGVHQRALSSMLALIEQHIVTPPTLEDVARDSGIPLQDLQAIFPDTHAALVALAEDSLMRLVDGCTKAVVMIDPNDAMAQFGALGEAYVMWAYENPVQFRLMSNTKVLDTSQNPQLDRYFQSVRDLMVRMLERARDAGLLHPDENIPQLALTSRIYAYGVARMIVDDRMREWDDGRDQMEAARASIKDFLQRIARGSRAPNGARRPEENLSRPA</sequence>
<evidence type="ECO:0000256" key="1">
    <source>
        <dbReference type="ARBA" id="ARBA00023015"/>
    </source>
</evidence>
<gene>
    <name evidence="5" type="ORF">SAMN04489858_11425</name>
</gene>
<feature type="region of interest" description="Disordered" evidence="3">
    <location>
        <begin position="205"/>
        <end position="224"/>
    </location>
</feature>
<dbReference type="Proteomes" id="UP000199180">
    <property type="component" value="Unassembled WGS sequence"/>
</dbReference>
<dbReference type="Pfam" id="PF13305">
    <property type="entry name" value="TetR_C_33"/>
    <property type="match status" value="1"/>
</dbReference>
<keyword evidence="1" id="KW-0805">Transcription regulation</keyword>
<dbReference type="AlphaFoldDB" id="A0A1I0I5F7"/>
<dbReference type="InterPro" id="IPR025996">
    <property type="entry name" value="MT1864/Rv1816-like_C"/>
</dbReference>
<dbReference type="InterPro" id="IPR036271">
    <property type="entry name" value="Tet_transcr_reg_TetR-rel_C_sf"/>
</dbReference>
<keyword evidence="2" id="KW-0804">Transcription</keyword>
<protein>
    <submittedName>
        <fullName evidence="5">WHG domain-containing protein</fullName>
    </submittedName>
</protein>
<dbReference type="STRING" id="364199.SAMN04489858_11425"/>
<proteinExistence type="predicted"/>
<dbReference type="RefSeq" id="WP_090736902.1">
    <property type="nucleotide sequence ID" value="NZ_FOHO01000014.1"/>
</dbReference>
<evidence type="ECO:0000259" key="4">
    <source>
        <dbReference type="Pfam" id="PF13305"/>
    </source>
</evidence>
<feature type="domain" description="HTH-type transcriptional regulator MT1864/Rv1816-like C-terminal" evidence="4">
    <location>
        <begin position="93"/>
        <end position="187"/>
    </location>
</feature>
<evidence type="ECO:0000313" key="5">
    <source>
        <dbReference type="EMBL" id="SET91091.1"/>
    </source>
</evidence>
<dbReference type="SUPFAM" id="SSF48498">
    <property type="entry name" value="Tetracyclin repressor-like, C-terminal domain"/>
    <property type="match status" value="1"/>
</dbReference>
<evidence type="ECO:0000256" key="3">
    <source>
        <dbReference type="SAM" id="MobiDB-lite"/>
    </source>
</evidence>
<feature type="compositionally biased region" description="Basic and acidic residues" evidence="3">
    <location>
        <begin position="214"/>
        <end position="224"/>
    </location>
</feature>
<evidence type="ECO:0000313" key="6">
    <source>
        <dbReference type="Proteomes" id="UP000199180"/>
    </source>
</evidence>
<name>A0A1I0I5F7_9RHOB</name>
<evidence type="ECO:0000256" key="2">
    <source>
        <dbReference type="ARBA" id="ARBA00023163"/>
    </source>
</evidence>
<dbReference type="Gene3D" id="1.10.357.10">
    <property type="entry name" value="Tetracycline Repressor, domain 2"/>
    <property type="match status" value="1"/>
</dbReference>
<accession>A0A1I0I5F7</accession>